<gene>
    <name evidence="10" type="primary">LOC129337728</name>
</gene>
<dbReference type="InterPro" id="IPR001254">
    <property type="entry name" value="Trypsin_dom"/>
</dbReference>
<evidence type="ECO:0000256" key="4">
    <source>
        <dbReference type="ARBA" id="ARBA00022825"/>
    </source>
</evidence>
<organism evidence="9 10">
    <name type="scientific">Eublepharis macularius</name>
    <name type="common">Leopard gecko</name>
    <name type="synonym">Cyrtodactylus macularius</name>
    <dbReference type="NCBI Taxonomy" id="481883"/>
    <lineage>
        <taxon>Eukaryota</taxon>
        <taxon>Metazoa</taxon>
        <taxon>Chordata</taxon>
        <taxon>Craniata</taxon>
        <taxon>Vertebrata</taxon>
        <taxon>Euteleostomi</taxon>
        <taxon>Lepidosauria</taxon>
        <taxon>Squamata</taxon>
        <taxon>Bifurcata</taxon>
        <taxon>Gekkota</taxon>
        <taxon>Eublepharidae</taxon>
        <taxon>Eublepharinae</taxon>
        <taxon>Eublepharis</taxon>
    </lineage>
</organism>
<protein>
    <submittedName>
        <fullName evidence="10">Transmembrane protease serine 11C-like</fullName>
    </submittedName>
</protein>
<keyword evidence="9" id="KW-1185">Reference proteome</keyword>
<feature type="domain" description="Peptidase S1" evidence="8">
    <location>
        <begin position="99"/>
        <end position="330"/>
    </location>
</feature>
<dbReference type="PROSITE" id="PS50240">
    <property type="entry name" value="TRYPSIN_DOM"/>
    <property type="match status" value="1"/>
</dbReference>
<dbReference type="AlphaFoldDB" id="A0AA97K2Z3"/>
<feature type="region of interest" description="Disordered" evidence="7">
    <location>
        <begin position="1"/>
        <end position="29"/>
    </location>
</feature>
<dbReference type="PROSITE" id="PS00134">
    <property type="entry name" value="TRYPSIN_HIS"/>
    <property type="match status" value="1"/>
</dbReference>
<dbReference type="SMART" id="SM00020">
    <property type="entry name" value="Tryp_SPc"/>
    <property type="match status" value="1"/>
</dbReference>
<evidence type="ECO:0000256" key="1">
    <source>
        <dbReference type="ARBA" id="ARBA00009228"/>
    </source>
</evidence>
<dbReference type="PROSITE" id="PS00135">
    <property type="entry name" value="TRYPSIN_SER"/>
    <property type="match status" value="1"/>
</dbReference>
<keyword evidence="5" id="KW-1015">Disulfide bond</keyword>
<dbReference type="CDD" id="cd00190">
    <property type="entry name" value="Tryp_SPc"/>
    <property type="match status" value="1"/>
</dbReference>
<evidence type="ECO:0000256" key="7">
    <source>
        <dbReference type="SAM" id="MobiDB-lite"/>
    </source>
</evidence>
<keyword evidence="2 6" id="KW-0645">Protease</keyword>
<keyword evidence="4 6" id="KW-0720">Serine protease</keyword>
<dbReference type="InterPro" id="IPR033116">
    <property type="entry name" value="TRYPSIN_SER"/>
</dbReference>
<evidence type="ECO:0000259" key="8">
    <source>
        <dbReference type="PROSITE" id="PS50240"/>
    </source>
</evidence>
<dbReference type="KEGG" id="emc:129337728"/>
<dbReference type="GO" id="GO:0035821">
    <property type="term" value="P:modulation of process of another organism"/>
    <property type="evidence" value="ECO:0007669"/>
    <property type="project" value="UniProtKB-ARBA"/>
</dbReference>
<dbReference type="InterPro" id="IPR001314">
    <property type="entry name" value="Peptidase_S1A"/>
</dbReference>
<dbReference type="FunFam" id="2.40.10.10:FF:000003">
    <property type="entry name" value="Transmembrane serine protease 3"/>
    <property type="match status" value="1"/>
</dbReference>
<dbReference type="InterPro" id="IPR009003">
    <property type="entry name" value="Peptidase_S1_PA"/>
</dbReference>
<dbReference type="PANTHER" id="PTHR24252:SF28">
    <property type="entry name" value="TRANSMEMBRANE PROTEASE SERINE 11C ISOFORM X1"/>
    <property type="match status" value="1"/>
</dbReference>
<dbReference type="Gene3D" id="2.40.10.10">
    <property type="entry name" value="Trypsin-like serine proteases"/>
    <property type="match status" value="2"/>
</dbReference>
<evidence type="ECO:0000256" key="3">
    <source>
        <dbReference type="ARBA" id="ARBA00022801"/>
    </source>
</evidence>
<dbReference type="InterPro" id="IPR018114">
    <property type="entry name" value="TRYPSIN_HIS"/>
</dbReference>
<evidence type="ECO:0000256" key="2">
    <source>
        <dbReference type="ARBA" id="ARBA00022670"/>
    </source>
</evidence>
<keyword evidence="3 6" id="KW-0378">Hydrolase</keyword>
<proteinExistence type="inferred from homology"/>
<dbReference type="GO" id="GO:0006508">
    <property type="term" value="P:proteolysis"/>
    <property type="evidence" value="ECO:0007669"/>
    <property type="project" value="UniProtKB-KW"/>
</dbReference>
<reference evidence="10" key="1">
    <citation type="submission" date="2025-08" db="UniProtKB">
        <authorList>
            <consortium name="RefSeq"/>
        </authorList>
    </citation>
    <scope>IDENTIFICATION</scope>
    <source>
        <tissue evidence="10">Blood</tissue>
    </source>
</reference>
<dbReference type="InterPro" id="IPR043504">
    <property type="entry name" value="Peptidase_S1_PA_chymotrypsin"/>
</dbReference>
<dbReference type="Pfam" id="PF00089">
    <property type="entry name" value="Trypsin"/>
    <property type="match status" value="1"/>
</dbReference>
<dbReference type="GeneID" id="129337728"/>
<dbReference type="PRINTS" id="PR00722">
    <property type="entry name" value="CHYMOTRYPSIN"/>
</dbReference>
<dbReference type="RefSeq" id="XP_054847631.1">
    <property type="nucleotide sequence ID" value="XM_054991656.1"/>
</dbReference>
<dbReference type="PANTHER" id="PTHR24252">
    <property type="entry name" value="ACROSIN-RELATED"/>
    <property type="match status" value="1"/>
</dbReference>
<name>A0AA97K2Z3_EUBMA</name>
<accession>A0AA97K2Z3</accession>
<evidence type="ECO:0000256" key="6">
    <source>
        <dbReference type="RuleBase" id="RU363034"/>
    </source>
</evidence>
<dbReference type="Proteomes" id="UP001190640">
    <property type="component" value="Chromosome 11"/>
</dbReference>
<dbReference type="GO" id="GO:0005576">
    <property type="term" value="C:extracellular region"/>
    <property type="evidence" value="ECO:0007669"/>
    <property type="project" value="UniProtKB-ARBA"/>
</dbReference>
<evidence type="ECO:0000313" key="9">
    <source>
        <dbReference type="Proteomes" id="UP001190640"/>
    </source>
</evidence>
<comment type="similarity">
    <text evidence="1">Belongs to the peptidase S1 family. Snake venom subfamily.</text>
</comment>
<evidence type="ECO:0000256" key="5">
    <source>
        <dbReference type="ARBA" id="ARBA00023157"/>
    </source>
</evidence>
<dbReference type="SUPFAM" id="SSF50494">
    <property type="entry name" value="Trypsin-like serine proteases"/>
    <property type="match status" value="1"/>
</dbReference>
<sequence>MGQPLNKARHGRWQSKPWTPQGLCEEEQSPDTGGVIAQVVLMFLSSSADNDVALRPTISRVLRQRLKRYPGAARIDLSSSSLKVCGLRYNKSATSMSRVVGGVNTFGLGEWPWQASLQRNNAHRCGATLISSTWLVSAAHCFKDAGNPQKWTVSFGPYLKPPLSVRIVKSITVHEKYSYPSHEYDIAVVKLAKRVDFTRSVHRVCLPDATEVFPYNIDAVVTGWGALSNDGETPNVLQQATVELIDSDTCNRKEVYNGVITPGMLCAGYLEGGVDSCQGDSGGPLVTPDSRGMWYLVGIVSWGDECAKPNKPGVYTRVTYYRDWIAAHTGL</sequence>
<dbReference type="GO" id="GO:0004252">
    <property type="term" value="F:serine-type endopeptidase activity"/>
    <property type="evidence" value="ECO:0007669"/>
    <property type="project" value="InterPro"/>
</dbReference>
<evidence type="ECO:0000313" key="10">
    <source>
        <dbReference type="RefSeq" id="XP_054847631.1"/>
    </source>
</evidence>